<dbReference type="InterPro" id="IPR011990">
    <property type="entry name" value="TPR-like_helical_dom_sf"/>
</dbReference>
<dbReference type="EMBL" id="CAMXCT010001701">
    <property type="protein sequence ID" value="CAI3992342.1"/>
    <property type="molecule type" value="Genomic_DNA"/>
</dbReference>
<feature type="domain" description="J" evidence="4">
    <location>
        <begin position="5"/>
        <end position="66"/>
    </location>
</feature>
<dbReference type="CDD" id="cd06257">
    <property type="entry name" value="DnaJ"/>
    <property type="match status" value="1"/>
</dbReference>
<feature type="compositionally biased region" description="Basic residues" evidence="3">
    <location>
        <begin position="221"/>
        <end position="235"/>
    </location>
</feature>
<name>A0A9P1CHG2_9DINO</name>
<dbReference type="Pfam" id="PF00226">
    <property type="entry name" value="DnaJ"/>
    <property type="match status" value="1"/>
</dbReference>
<feature type="region of interest" description="Disordered" evidence="3">
    <location>
        <begin position="634"/>
        <end position="670"/>
    </location>
</feature>
<keyword evidence="7" id="KW-1185">Reference proteome</keyword>
<feature type="non-terminal residue" evidence="5">
    <location>
        <position position="1"/>
    </location>
</feature>
<feature type="compositionally biased region" description="Basic residues" evidence="3">
    <location>
        <begin position="83"/>
        <end position="93"/>
    </location>
</feature>
<comment type="caution">
    <text evidence="5">The sequence shown here is derived from an EMBL/GenBank/DDBJ whole genome shotgun (WGS) entry which is preliminary data.</text>
</comment>
<protein>
    <submittedName>
        <fullName evidence="6">Diphthamide biosynthesis protein 4 (J protein type 3)</fullName>
    </submittedName>
</protein>
<dbReference type="PANTHER" id="PTHR23082:SF0">
    <property type="entry name" value="GENERAL TRANSCRIPTION FACTOR 3C POLYPEPTIDE 3"/>
    <property type="match status" value="1"/>
</dbReference>
<dbReference type="PROSITE" id="PS50076">
    <property type="entry name" value="DNAJ_2"/>
    <property type="match status" value="1"/>
</dbReference>
<dbReference type="OrthoDB" id="445556at2759"/>
<dbReference type="PROSITE" id="PS50005">
    <property type="entry name" value="TPR"/>
    <property type="match status" value="1"/>
</dbReference>
<dbReference type="AlphaFoldDB" id="A0A9P1CHG2"/>
<dbReference type="InterPro" id="IPR019734">
    <property type="entry name" value="TPR_rpt"/>
</dbReference>
<dbReference type="Gene3D" id="1.10.287.110">
    <property type="entry name" value="DnaJ domain"/>
    <property type="match status" value="1"/>
</dbReference>
<evidence type="ECO:0000256" key="2">
    <source>
        <dbReference type="SAM" id="Coils"/>
    </source>
</evidence>
<evidence type="ECO:0000256" key="1">
    <source>
        <dbReference type="PROSITE-ProRule" id="PRU00339"/>
    </source>
</evidence>
<gene>
    <name evidence="5" type="ORF">C1SCF055_LOCUS19180</name>
</gene>
<organism evidence="5">
    <name type="scientific">Cladocopium goreaui</name>
    <dbReference type="NCBI Taxonomy" id="2562237"/>
    <lineage>
        <taxon>Eukaryota</taxon>
        <taxon>Sar</taxon>
        <taxon>Alveolata</taxon>
        <taxon>Dinophyceae</taxon>
        <taxon>Suessiales</taxon>
        <taxon>Symbiodiniaceae</taxon>
        <taxon>Cladocopium</taxon>
    </lineage>
</organism>
<keyword evidence="2" id="KW-0175">Coiled coil</keyword>
<feature type="region of interest" description="Disordered" evidence="3">
    <location>
        <begin position="213"/>
        <end position="240"/>
    </location>
</feature>
<evidence type="ECO:0000259" key="4">
    <source>
        <dbReference type="PROSITE" id="PS50076"/>
    </source>
</evidence>
<dbReference type="Proteomes" id="UP001152797">
    <property type="component" value="Unassembled WGS sequence"/>
</dbReference>
<feature type="region of interest" description="Disordered" evidence="3">
    <location>
        <begin position="587"/>
        <end position="614"/>
    </location>
</feature>
<reference evidence="6 7" key="2">
    <citation type="submission" date="2024-05" db="EMBL/GenBank/DDBJ databases">
        <authorList>
            <person name="Chen Y."/>
            <person name="Shah S."/>
            <person name="Dougan E. K."/>
            <person name="Thang M."/>
            <person name="Chan C."/>
        </authorList>
    </citation>
    <scope>NUCLEOTIDE SEQUENCE [LARGE SCALE GENOMIC DNA]</scope>
</reference>
<feature type="region of interest" description="Disordered" evidence="3">
    <location>
        <begin position="65"/>
        <end position="126"/>
    </location>
</feature>
<dbReference type="SMART" id="SM00271">
    <property type="entry name" value="DnaJ"/>
    <property type="match status" value="1"/>
</dbReference>
<evidence type="ECO:0000256" key="3">
    <source>
        <dbReference type="SAM" id="MobiDB-lite"/>
    </source>
</evidence>
<dbReference type="InterPro" id="IPR039340">
    <property type="entry name" value="Tfc4/TFIIIC-102/Sfc4"/>
</dbReference>
<dbReference type="GO" id="GO:0000127">
    <property type="term" value="C:transcription factor TFIIIC complex"/>
    <property type="evidence" value="ECO:0007669"/>
    <property type="project" value="TreeGrafter"/>
</dbReference>
<feature type="compositionally biased region" description="Polar residues" evidence="3">
    <location>
        <begin position="66"/>
        <end position="78"/>
    </location>
</feature>
<evidence type="ECO:0000313" key="7">
    <source>
        <dbReference type="Proteomes" id="UP001152797"/>
    </source>
</evidence>
<feature type="compositionally biased region" description="Basic residues" evidence="3">
    <location>
        <begin position="643"/>
        <end position="654"/>
    </location>
</feature>
<dbReference type="GO" id="GO:0006383">
    <property type="term" value="P:transcription by RNA polymerase III"/>
    <property type="evidence" value="ECO:0007669"/>
    <property type="project" value="InterPro"/>
</dbReference>
<dbReference type="EMBL" id="CAMXCT020001701">
    <property type="protein sequence ID" value="CAL1145717.1"/>
    <property type="molecule type" value="Genomic_DNA"/>
</dbReference>
<dbReference type="SUPFAM" id="SSF48452">
    <property type="entry name" value="TPR-like"/>
    <property type="match status" value="1"/>
</dbReference>
<proteinExistence type="predicted"/>
<dbReference type="SUPFAM" id="SSF46565">
    <property type="entry name" value="Chaperone J-domain"/>
    <property type="match status" value="1"/>
</dbReference>
<feature type="coiled-coil region" evidence="2">
    <location>
        <begin position="516"/>
        <end position="550"/>
    </location>
</feature>
<dbReference type="InterPro" id="IPR001623">
    <property type="entry name" value="DnaJ_domain"/>
</dbReference>
<evidence type="ECO:0000313" key="6">
    <source>
        <dbReference type="EMBL" id="CAL4779654.1"/>
    </source>
</evidence>
<dbReference type="Gene3D" id="1.25.40.10">
    <property type="entry name" value="Tetratricopeptide repeat domain"/>
    <property type="match status" value="1"/>
</dbReference>
<sequence length="804" mass="92240">MLQESLYDVLLVNQDASLDEIKLAFKRRALLVHPDKGGSKEAFHVVYQALETLADPAARKKYDRSLTLQSRGAAQQRQSETKGKKKAAKKRRAAAATANQGSPGAEKGTTAGNMEAEANSNQPRQTQLLRKVRDLLKQLPRDLRNEVFIKEFSQKQRLILEKWMVDTSKAPAQLETKPVAELAKKRRMQPALTDSADLNESLVPSAGIDRTLSASPLEAKKRSRKKQKSERKRKLSSSGSVYKVNGDTHYRACIRFDALDIHTGQYDLQTALEYLVILTSVKQKMLDCTTKQSIPFHERLQEALIESAAEQGRDYADLDLRFAIHQPAGFLVAQGFQVRSPSVRSLSDLGKLRNCLRPFRKFAWKWGRSSIFWWYSPVQLQDAWESFQQAVATAWEIGGVDSTEYIGRIRARREANISVRNRHLQMWECRHMALQDKNRHRPKRLRTPVAFRSQTWERQHMGREDRTIHQRSAPRTARRPGEILAAKLSVLKRLLGKWGRLLKAEAQLMDKERHKLFRQQKKHREEQRRLEALRRKRIREQERFRRAEKEESHRGWYPGRILQLCSLIAFSLDLSSKATPEKQRKALKTVAAEKESQEPQGEPAEPNIEEDSDFNSSDLDPVLWAVGGQPLEESGKAAERINQRRQNKKKKLRRKAEGQKTAVQRAREKCQATPEARALLARGHAQYSNGDFADAIETMKAAIREQPGLADPYHVLHLIHTERGEEKKALDALLLSAYFTSPSSEARPVWRKVADLSLRLGQIDQACYAFRRCVPAAGSRSEDDWKSLWQLSQLLFKKDRPWLH</sequence>
<dbReference type="InterPro" id="IPR036869">
    <property type="entry name" value="J_dom_sf"/>
</dbReference>
<dbReference type="PANTHER" id="PTHR23082">
    <property type="entry name" value="TRANSCRIPTION INITIATION FACTOR IIIC TFIIIC , POLYPEPTIDE 3-RELATED"/>
    <property type="match status" value="1"/>
</dbReference>
<keyword evidence="1" id="KW-0802">TPR repeat</keyword>
<evidence type="ECO:0000313" key="5">
    <source>
        <dbReference type="EMBL" id="CAI3992342.1"/>
    </source>
</evidence>
<reference evidence="5" key="1">
    <citation type="submission" date="2022-10" db="EMBL/GenBank/DDBJ databases">
        <authorList>
            <person name="Chen Y."/>
            <person name="Dougan E. K."/>
            <person name="Chan C."/>
            <person name="Rhodes N."/>
            <person name="Thang M."/>
        </authorList>
    </citation>
    <scope>NUCLEOTIDE SEQUENCE</scope>
</reference>
<accession>A0A9P1CHG2</accession>
<dbReference type="EMBL" id="CAMXCT030001701">
    <property type="protein sequence ID" value="CAL4779654.1"/>
    <property type="molecule type" value="Genomic_DNA"/>
</dbReference>
<feature type="repeat" description="TPR" evidence="1">
    <location>
        <begin position="676"/>
        <end position="709"/>
    </location>
</feature>